<proteinExistence type="predicted"/>
<dbReference type="InParanoid" id="A0A2J6TH42"/>
<sequence>MAKFSFRVLHALSLITLCASAAVSGRSKLPLPAPLGSYSVGTTSLEMIDHSRMDPYASTPQPRAIMVSLFYPTTDTHKPFAPYLPAKLAAIADQYLGLPAGFIESIQPQAHLNARLEEIPDIPIILFSPGLGAAREEYTILFEGLASYGYLVIAMDHTYDAVLVEFLDGTIVLGSPDINGDAQSIDVRTKDSSFVIDQLSNKTFITQIPGIVHRTFKESKIAMFGHSLGGTTTLSVLEADKRVLGGVSLDGPIFGAEEELGINKPFLMFGRDNHTRCNDPAWAEVWKHLTGWKAEITLAKTTHFTFTDIGAVFTEAGLIDSLDPGRSMYGSIDQVRATVAEITYLKAFFDFVLKRGKDTMFRHSDPAFPEITIV</sequence>
<dbReference type="EC" id="3.1.1.47" evidence="1"/>
<dbReference type="SUPFAM" id="SSF53474">
    <property type="entry name" value="alpha/beta-Hydrolases"/>
    <property type="match status" value="1"/>
</dbReference>
<name>A0A2J6TH42_9HELO</name>
<dbReference type="Proteomes" id="UP000235371">
    <property type="component" value="Unassembled WGS sequence"/>
</dbReference>
<keyword evidence="3" id="KW-0442">Lipid degradation</keyword>
<dbReference type="AlphaFoldDB" id="A0A2J6TH42"/>
<dbReference type="GeneID" id="36587813"/>
<evidence type="ECO:0000256" key="4">
    <source>
        <dbReference type="ARBA" id="ARBA00023098"/>
    </source>
</evidence>
<feature type="signal peptide" evidence="5">
    <location>
        <begin position="1"/>
        <end position="21"/>
    </location>
</feature>
<evidence type="ECO:0000256" key="2">
    <source>
        <dbReference type="ARBA" id="ARBA00022801"/>
    </source>
</evidence>
<dbReference type="GO" id="GO:0016042">
    <property type="term" value="P:lipid catabolic process"/>
    <property type="evidence" value="ECO:0007669"/>
    <property type="project" value="UniProtKB-KW"/>
</dbReference>
<dbReference type="InterPro" id="IPR029058">
    <property type="entry name" value="AB_hydrolase_fold"/>
</dbReference>
<organism evidence="6 7">
    <name type="scientific">Hyaloscypha bicolor E</name>
    <dbReference type="NCBI Taxonomy" id="1095630"/>
    <lineage>
        <taxon>Eukaryota</taxon>
        <taxon>Fungi</taxon>
        <taxon>Dikarya</taxon>
        <taxon>Ascomycota</taxon>
        <taxon>Pezizomycotina</taxon>
        <taxon>Leotiomycetes</taxon>
        <taxon>Helotiales</taxon>
        <taxon>Hyaloscyphaceae</taxon>
        <taxon>Hyaloscypha</taxon>
        <taxon>Hyaloscypha bicolor</taxon>
    </lineage>
</organism>
<gene>
    <name evidence="6" type="ORF">K444DRAFT_610391</name>
</gene>
<dbReference type="EMBL" id="KZ613783">
    <property type="protein sequence ID" value="PMD62314.1"/>
    <property type="molecule type" value="Genomic_DNA"/>
</dbReference>
<evidence type="ECO:0000256" key="1">
    <source>
        <dbReference type="ARBA" id="ARBA00013201"/>
    </source>
</evidence>
<dbReference type="GO" id="GO:0003847">
    <property type="term" value="F:1-alkyl-2-acetylglycerophosphocholine esterase activity"/>
    <property type="evidence" value="ECO:0007669"/>
    <property type="project" value="UniProtKB-EC"/>
</dbReference>
<dbReference type="PANTHER" id="PTHR10272">
    <property type="entry name" value="PLATELET-ACTIVATING FACTOR ACETYLHYDROLASE"/>
    <property type="match status" value="1"/>
</dbReference>
<dbReference type="STRING" id="1095630.A0A2J6TH42"/>
<protein>
    <recommendedName>
        <fullName evidence="1">1-alkyl-2-acetylglycerophosphocholine esterase</fullName>
        <ecNumber evidence="1">3.1.1.47</ecNumber>
    </recommendedName>
</protein>
<dbReference type="RefSeq" id="XP_024739218.1">
    <property type="nucleotide sequence ID" value="XM_024879736.1"/>
</dbReference>
<reference evidence="6 7" key="1">
    <citation type="submission" date="2016-04" db="EMBL/GenBank/DDBJ databases">
        <title>A degradative enzymes factory behind the ericoid mycorrhizal symbiosis.</title>
        <authorList>
            <consortium name="DOE Joint Genome Institute"/>
            <person name="Martino E."/>
            <person name="Morin E."/>
            <person name="Grelet G."/>
            <person name="Kuo A."/>
            <person name="Kohler A."/>
            <person name="Daghino S."/>
            <person name="Barry K."/>
            <person name="Choi C."/>
            <person name="Cichocki N."/>
            <person name="Clum A."/>
            <person name="Copeland A."/>
            <person name="Hainaut M."/>
            <person name="Haridas S."/>
            <person name="Labutti K."/>
            <person name="Lindquist E."/>
            <person name="Lipzen A."/>
            <person name="Khouja H.-R."/>
            <person name="Murat C."/>
            <person name="Ohm R."/>
            <person name="Olson A."/>
            <person name="Spatafora J."/>
            <person name="Veneault-Fourrey C."/>
            <person name="Henrissat B."/>
            <person name="Grigoriev I."/>
            <person name="Martin F."/>
            <person name="Perotto S."/>
        </authorList>
    </citation>
    <scope>NUCLEOTIDE SEQUENCE [LARGE SCALE GENOMIC DNA]</scope>
    <source>
        <strain evidence="6 7">E</strain>
    </source>
</reference>
<dbReference type="Gene3D" id="3.40.50.1820">
    <property type="entry name" value="alpha/beta hydrolase"/>
    <property type="match status" value="1"/>
</dbReference>
<dbReference type="Pfam" id="PF03403">
    <property type="entry name" value="PAF-AH_p_II"/>
    <property type="match status" value="2"/>
</dbReference>
<accession>A0A2J6TH42</accession>
<feature type="chain" id="PRO_5014466124" description="1-alkyl-2-acetylglycerophosphocholine esterase" evidence="5">
    <location>
        <begin position="22"/>
        <end position="374"/>
    </location>
</feature>
<evidence type="ECO:0000313" key="7">
    <source>
        <dbReference type="Proteomes" id="UP000235371"/>
    </source>
</evidence>
<dbReference type="PANTHER" id="PTHR10272:SF14">
    <property type="entry name" value="PAF ACETYLHYDROLASE FAMILY PROTEIN"/>
    <property type="match status" value="1"/>
</dbReference>
<keyword evidence="2" id="KW-0378">Hydrolase</keyword>
<evidence type="ECO:0000256" key="5">
    <source>
        <dbReference type="SAM" id="SignalP"/>
    </source>
</evidence>
<dbReference type="OrthoDB" id="2363873at2759"/>
<evidence type="ECO:0000256" key="3">
    <source>
        <dbReference type="ARBA" id="ARBA00022963"/>
    </source>
</evidence>
<keyword evidence="7" id="KW-1185">Reference proteome</keyword>
<evidence type="ECO:0000313" key="6">
    <source>
        <dbReference type="EMBL" id="PMD62314.1"/>
    </source>
</evidence>
<keyword evidence="4" id="KW-0443">Lipid metabolism</keyword>
<keyword evidence="5" id="KW-0732">Signal</keyword>